<name>A0AAV5TXZ9_9BILA</name>
<protein>
    <recommendedName>
        <fullName evidence="6">Protein kinase domain-containing protein</fullName>
    </recommendedName>
</protein>
<dbReference type="InterPro" id="IPR011009">
    <property type="entry name" value="Kinase-like_dom_sf"/>
</dbReference>
<evidence type="ECO:0000313" key="7">
    <source>
        <dbReference type="EMBL" id="GMS99096.1"/>
    </source>
</evidence>
<dbReference type="GO" id="GO:0004694">
    <property type="term" value="F:eukaryotic translation initiation factor 2alpha kinase activity"/>
    <property type="evidence" value="ECO:0007669"/>
    <property type="project" value="TreeGrafter"/>
</dbReference>
<keyword evidence="1" id="KW-0808">Transferase</keyword>
<dbReference type="EMBL" id="BTSX01000005">
    <property type="protein sequence ID" value="GMS99096.1"/>
    <property type="molecule type" value="Genomic_DNA"/>
</dbReference>
<dbReference type="PROSITE" id="PS00108">
    <property type="entry name" value="PROTEIN_KINASE_ST"/>
    <property type="match status" value="1"/>
</dbReference>
<dbReference type="InterPro" id="IPR050339">
    <property type="entry name" value="CC_SR_Kinase"/>
</dbReference>
<dbReference type="SMART" id="SM00220">
    <property type="entry name" value="S_TKc"/>
    <property type="match status" value="1"/>
</dbReference>
<proteinExistence type="inferred from homology"/>
<dbReference type="PROSITE" id="PS50011">
    <property type="entry name" value="PROTEIN_KINASE_DOM"/>
    <property type="match status" value="1"/>
</dbReference>
<keyword evidence="2" id="KW-0547">Nucleotide-binding</keyword>
<evidence type="ECO:0000259" key="6">
    <source>
        <dbReference type="PROSITE" id="PS50011"/>
    </source>
</evidence>
<dbReference type="SUPFAM" id="SSF56112">
    <property type="entry name" value="Protein kinase-like (PK-like)"/>
    <property type="match status" value="1"/>
</dbReference>
<feature type="non-terminal residue" evidence="7">
    <location>
        <position position="1"/>
    </location>
</feature>
<reference evidence="7" key="1">
    <citation type="submission" date="2023-10" db="EMBL/GenBank/DDBJ databases">
        <title>Genome assembly of Pristionchus species.</title>
        <authorList>
            <person name="Yoshida K."/>
            <person name="Sommer R.J."/>
        </authorList>
    </citation>
    <scope>NUCLEOTIDE SEQUENCE</scope>
    <source>
        <strain evidence="7">RS0144</strain>
    </source>
</reference>
<evidence type="ECO:0000256" key="5">
    <source>
        <dbReference type="ARBA" id="ARBA00037982"/>
    </source>
</evidence>
<dbReference type="PANTHER" id="PTHR11042">
    <property type="entry name" value="EUKARYOTIC TRANSLATION INITIATION FACTOR 2-ALPHA KINASE EIF2-ALPHA KINASE -RELATED"/>
    <property type="match status" value="1"/>
</dbReference>
<evidence type="ECO:0000256" key="2">
    <source>
        <dbReference type="ARBA" id="ARBA00022741"/>
    </source>
</evidence>
<accession>A0AAV5TXZ9</accession>
<dbReference type="AlphaFoldDB" id="A0AAV5TXZ9"/>
<keyword evidence="4" id="KW-0067">ATP-binding</keyword>
<dbReference type="InterPro" id="IPR008271">
    <property type="entry name" value="Ser/Thr_kinase_AS"/>
</dbReference>
<keyword evidence="3" id="KW-0418">Kinase</keyword>
<dbReference type="GO" id="GO:0005737">
    <property type="term" value="C:cytoplasm"/>
    <property type="evidence" value="ECO:0007669"/>
    <property type="project" value="TreeGrafter"/>
</dbReference>
<dbReference type="Gene3D" id="1.10.510.10">
    <property type="entry name" value="Transferase(Phosphotransferase) domain 1"/>
    <property type="match status" value="1"/>
</dbReference>
<dbReference type="GO" id="GO:0005524">
    <property type="term" value="F:ATP binding"/>
    <property type="evidence" value="ECO:0007669"/>
    <property type="project" value="UniProtKB-KW"/>
</dbReference>
<dbReference type="GO" id="GO:0005634">
    <property type="term" value="C:nucleus"/>
    <property type="evidence" value="ECO:0007669"/>
    <property type="project" value="TreeGrafter"/>
</dbReference>
<evidence type="ECO:0000256" key="3">
    <source>
        <dbReference type="ARBA" id="ARBA00022777"/>
    </source>
</evidence>
<organism evidence="7 8">
    <name type="scientific">Pristionchus entomophagus</name>
    <dbReference type="NCBI Taxonomy" id="358040"/>
    <lineage>
        <taxon>Eukaryota</taxon>
        <taxon>Metazoa</taxon>
        <taxon>Ecdysozoa</taxon>
        <taxon>Nematoda</taxon>
        <taxon>Chromadorea</taxon>
        <taxon>Rhabditida</taxon>
        <taxon>Rhabditina</taxon>
        <taxon>Diplogasteromorpha</taxon>
        <taxon>Diplogasteroidea</taxon>
        <taxon>Neodiplogasteridae</taxon>
        <taxon>Pristionchus</taxon>
    </lineage>
</organism>
<keyword evidence="8" id="KW-1185">Reference proteome</keyword>
<evidence type="ECO:0000313" key="8">
    <source>
        <dbReference type="Proteomes" id="UP001432027"/>
    </source>
</evidence>
<comment type="similarity">
    <text evidence="5">Belongs to the protein kinase superfamily. Ser/Thr protein kinase family. GCN2 subfamily.</text>
</comment>
<comment type="caution">
    <text evidence="7">The sequence shown here is derived from an EMBL/GenBank/DDBJ whole genome shotgun (WGS) entry which is preliminary data.</text>
</comment>
<evidence type="ECO:0000256" key="1">
    <source>
        <dbReference type="ARBA" id="ARBA00022679"/>
    </source>
</evidence>
<feature type="domain" description="Protein kinase" evidence="6">
    <location>
        <begin position="1"/>
        <end position="153"/>
    </location>
</feature>
<sequence length="153" mass="17776">NFRDDCVFLYIKMQLCNYSLYDWLAINQEPSSRNLIRMKKWFRQIVSAVEYVHKNEIIHRDLKPSNILFAEVDHLKLCDFGIATAKRDEDVNTTITRTLVGTILYMSPEQLSNEPYGYPTDVFALGLIFAEICVVMTPAARRQFSHAHTISVR</sequence>
<evidence type="ECO:0000256" key="4">
    <source>
        <dbReference type="ARBA" id="ARBA00022840"/>
    </source>
</evidence>
<dbReference type="PANTHER" id="PTHR11042:SF91">
    <property type="entry name" value="EUKARYOTIC TRANSLATION INITIATION FACTOR 2-ALPHA KINASE"/>
    <property type="match status" value="1"/>
</dbReference>
<gene>
    <name evidence="7" type="ORF">PENTCL1PPCAC_21271</name>
</gene>
<dbReference type="InterPro" id="IPR000719">
    <property type="entry name" value="Prot_kinase_dom"/>
</dbReference>
<dbReference type="Proteomes" id="UP001432027">
    <property type="component" value="Unassembled WGS sequence"/>
</dbReference>
<dbReference type="Pfam" id="PF00069">
    <property type="entry name" value="Pkinase"/>
    <property type="match status" value="1"/>
</dbReference>